<dbReference type="OrthoDB" id="9791537at2"/>
<dbReference type="RefSeq" id="WP_112869352.1">
    <property type="nucleotide sequence ID" value="NZ_CP021781.1"/>
</dbReference>
<sequence length="218" mass="24216">MFDYTTELKPKLKSIGMTQKALAERLNISTKAIRNWIAGISSPTMSRHEQVMSILGQINLTKNVIQESTTPIIQVPILDYVQAGEFTESSTDTDPIGHMELPANIIPKNGYLLEITGKSMTFDHSDRQILTDKYLKYSLQEGESIIVDPNQIDINSLIGKVVVAQNSEGATVKLLYKNDGKLCLMPLNSNFQGKENIKYPSSAVILGRAVKVIKFDDL</sequence>
<dbReference type="AlphaFoldDB" id="A0A2Z4XWU1"/>
<evidence type="ECO:0000313" key="3">
    <source>
        <dbReference type="EMBL" id="QIW11407.1"/>
    </source>
</evidence>
<evidence type="ECO:0000313" key="4">
    <source>
        <dbReference type="Proteomes" id="UP000251120"/>
    </source>
</evidence>
<dbReference type="InterPro" id="IPR010982">
    <property type="entry name" value="Lambda_DNA-bd_dom_sf"/>
</dbReference>
<dbReference type="Proteomes" id="UP000681131">
    <property type="component" value="Chromosome"/>
</dbReference>
<dbReference type="Proteomes" id="UP000251120">
    <property type="component" value="Chromosome"/>
</dbReference>
<dbReference type="InterPro" id="IPR039418">
    <property type="entry name" value="LexA-like"/>
</dbReference>
<evidence type="ECO:0000313" key="2">
    <source>
        <dbReference type="EMBL" id="AXA33179.1"/>
    </source>
</evidence>
<dbReference type="Pfam" id="PF01381">
    <property type="entry name" value="HTH_3"/>
    <property type="match status" value="1"/>
</dbReference>
<dbReference type="InterPro" id="IPR036286">
    <property type="entry name" value="LexA/Signal_pep-like_sf"/>
</dbReference>
<accession>A0A2Z4XWU1</accession>
<dbReference type="EMBL" id="CP043424">
    <property type="protein sequence ID" value="QIW11407.1"/>
    <property type="molecule type" value="Genomic_DNA"/>
</dbReference>
<dbReference type="PROSITE" id="PS50943">
    <property type="entry name" value="HTH_CROC1"/>
    <property type="match status" value="1"/>
</dbReference>
<gene>
    <name evidence="2" type="ORF">CDH04_01525</name>
    <name evidence="3" type="ORF">FZC43_01530</name>
</gene>
<dbReference type="KEGG" id="fad:CDH04_01525"/>
<dbReference type="InterPro" id="IPR001387">
    <property type="entry name" value="Cro/C1-type_HTH"/>
</dbReference>
<proteinExistence type="predicted"/>
<dbReference type="Gene3D" id="2.10.109.10">
    <property type="entry name" value="Umud Fragment, subunit A"/>
    <property type="match status" value="1"/>
</dbReference>
<dbReference type="EMBL" id="CP021781">
    <property type="protein sequence ID" value="AXA33179.1"/>
    <property type="molecule type" value="Genomic_DNA"/>
</dbReference>
<dbReference type="CDD" id="cd06529">
    <property type="entry name" value="S24_LexA-like"/>
    <property type="match status" value="1"/>
</dbReference>
<dbReference type="Gene3D" id="1.10.260.40">
    <property type="entry name" value="lambda repressor-like DNA-binding domains"/>
    <property type="match status" value="1"/>
</dbReference>
<keyword evidence="5" id="KW-1185">Reference proteome</keyword>
<dbReference type="CDD" id="cd00093">
    <property type="entry name" value="HTH_XRE"/>
    <property type="match status" value="1"/>
</dbReference>
<feature type="domain" description="HTH cro/C1-type" evidence="1">
    <location>
        <begin position="16"/>
        <end position="65"/>
    </location>
</feature>
<reference evidence="2 4" key="1">
    <citation type="submission" date="2017-06" db="EMBL/GenBank/DDBJ databases">
        <title>Complete genome of Francisella adeliensis.</title>
        <authorList>
            <person name="Vallesi A."/>
            <person name="Sjodin A."/>
        </authorList>
    </citation>
    <scope>NUCLEOTIDE SEQUENCE [LARGE SCALE GENOMIC DNA]</scope>
    <source>
        <strain evidence="2 4">FDC440</strain>
    </source>
</reference>
<dbReference type="SUPFAM" id="SSF47413">
    <property type="entry name" value="lambda repressor-like DNA-binding domains"/>
    <property type="match status" value="1"/>
</dbReference>
<name>A0A2Z4XWU1_9GAMM</name>
<dbReference type="InterPro" id="IPR015927">
    <property type="entry name" value="Peptidase_S24_S26A/B/C"/>
</dbReference>
<dbReference type="GO" id="GO:0003677">
    <property type="term" value="F:DNA binding"/>
    <property type="evidence" value="ECO:0007669"/>
    <property type="project" value="InterPro"/>
</dbReference>
<organism evidence="2 4">
    <name type="scientific">Francisella adeliensis</name>
    <dbReference type="NCBI Taxonomy" id="2007306"/>
    <lineage>
        <taxon>Bacteria</taxon>
        <taxon>Pseudomonadati</taxon>
        <taxon>Pseudomonadota</taxon>
        <taxon>Gammaproteobacteria</taxon>
        <taxon>Thiotrichales</taxon>
        <taxon>Francisellaceae</taxon>
        <taxon>Francisella</taxon>
    </lineage>
</organism>
<reference evidence="3 5" key="2">
    <citation type="submission" date="2019-08" db="EMBL/GenBank/DDBJ databases">
        <title>Complete genome sequences of Francisella adeliensis (FSC1325 and FSC1326).</title>
        <authorList>
            <person name="Ohrman C."/>
            <person name="Uneklint I."/>
            <person name="Vallesi A."/>
            <person name="Karlsson L."/>
            <person name="Sjodin A."/>
        </authorList>
    </citation>
    <scope>NUCLEOTIDE SEQUENCE [LARGE SCALE GENOMIC DNA]</scope>
    <source>
        <strain evidence="3 5">FSC1325</strain>
    </source>
</reference>
<evidence type="ECO:0000259" key="1">
    <source>
        <dbReference type="PROSITE" id="PS50943"/>
    </source>
</evidence>
<evidence type="ECO:0000313" key="5">
    <source>
        <dbReference type="Proteomes" id="UP000681131"/>
    </source>
</evidence>
<dbReference type="SUPFAM" id="SSF51306">
    <property type="entry name" value="LexA/Signal peptidase"/>
    <property type="match status" value="1"/>
</dbReference>
<dbReference type="Pfam" id="PF00717">
    <property type="entry name" value="Peptidase_S24"/>
    <property type="match status" value="1"/>
</dbReference>
<protein>
    <submittedName>
        <fullName evidence="3">Helix-turn-helix domain-containing protein</fullName>
    </submittedName>
    <submittedName>
        <fullName evidence="2">LexA family transcriptional repressor</fullName>
    </submittedName>
</protein>